<gene>
    <name evidence="2" type="ORF">QQ008_12190</name>
</gene>
<organism evidence="2 3">
    <name type="scientific">Splendidivirga corallicola</name>
    <dbReference type="NCBI Taxonomy" id="3051826"/>
    <lineage>
        <taxon>Bacteria</taxon>
        <taxon>Pseudomonadati</taxon>
        <taxon>Bacteroidota</taxon>
        <taxon>Cytophagia</taxon>
        <taxon>Cytophagales</taxon>
        <taxon>Splendidivirgaceae</taxon>
        <taxon>Splendidivirga</taxon>
    </lineage>
</organism>
<evidence type="ECO:0000313" key="2">
    <source>
        <dbReference type="EMBL" id="MDN5202134.1"/>
    </source>
</evidence>
<keyword evidence="3" id="KW-1185">Reference proteome</keyword>
<dbReference type="InterPro" id="IPR029052">
    <property type="entry name" value="Metallo-depent_PP-like"/>
</dbReference>
<reference evidence="2" key="1">
    <citation type="submission" date="2023-06" db="EMBL/GenBank/DDBJ databases">
        <title>Genomic of Parafulvivirga corallium.</title>
        <authorList>
            <person name="Wang G."/>
        </authorList>
    </citation>
    <scope>NUCLEOTIDE SEQUENCE</scope>
    <source>
        <strain evidence="2">BMA10</strain>
    </source>
</reference>
<name>A0ABT8KN21_9BACT</name>
<evidence type="ECO:0000259" key="1">
    <source>
        <dbReference type="Pfam" id="PF09423"/>
    </source>
</evidence>
<dbReference type="InterPro" id="IPR038607">
    <property type="entry name" value="PhoD-like_sf"/>
</dbReference>
<dbReference type="PANTHER" id="PTHR43606:SF2">
    <property type="entry name" value="ALKALINE PHOSPHATASE FAMILY PROTEIN (AFU_ORTHOLOGUE AFUA_5G03860)"/>
    <property type="match status" value="1"/>
</dbReference>
<dbReference type="RefSeq" id="WP_346752160.1">
    <property type="nucleotide sequence ID" value="NZ_JAUJEA010000004.1"/>
</dbReference>
<dbReference type="Pfam" id="PF09423">
    <property type="entry name" value="PhoD"/>
    <property type="match status" value="1"/>
</dbReference>
<dbReference type="Gene3D" id="3.60.21.70">
    <property type="entry name" value="PhoD-like phosphatase"/>
    <property type="match status" value="1"/>
</dbReference>
<dbReference type="EMBL" id="JAUJEA010000004">
    <property type="protein sequence ID" value="MDN5202134.1"/>
    <property type="molecule type" value="Genomic_DNA"/>
</dbReference>
<dbReference type="Proteomes" id="UP001172082">
    <property type="component" value="Unassembled WGS sequence"/>
</dbReference>
<feature type="domain" description="PhoD-like phosphatase metallophosphatase" evidence="1">
    <location>
        <begin position="359"/>
        <end position="654"/>
    </location>
</feature>
<dbReference type="PANTHER" id="PTHR43606">
    <property type="entry name" value="PHOSPHATASE, PUTATIVE (AFU_ORTHOLOGUE AFUA_6G08710)-RELATED"/>
    <property type="match status" value="1"/>
</dbReference>
<sequence length="858" mass="96518">MNKTYFILVLFTIVACGQKEGNNNLLNPPQEVSRTWVGPEFWTNPLQDWELKDGWLLCNTSAPNRNIQILTKQLDNGSGDFAMRVDLRNLQEGKEDFKNGWIGFRAGIKGEFDDYRDNAIYGKGIDFGITNNGNLFIGDPSQASTPLTSYHNEEIRLELSGVSSQGKYEVLLKAFTKSNELLAEVKTDTIAGEKLAGNMALVSHYEAKAGKKPNQTSSAQFRNWEISGAKVVDLPEQTFGPILFCQYTLSKKILKLTAQMPPVGDQDGQEVAFQIKKGKDWETIATAAIHHLARTAPFKITDWDDTKDTPYRLKYELYEQGGLKPYYFEGTVRRDPINKENIKIAAFTGNNDLGFPNNDLYGNVKKHDPDMMFFSGDQIYEGVAGYGVQRAPLEKASLDYLRKWYLYGWVFGDLMKDRPTIAIPDDHDVYHGNIWGEAGKATIREGSGFEQQDDGGYKMPAEWVNMVQMTQTSHLPDPFDPTPVKQNIGVYYCDMNYGGISFAVIEDRKFKSAPKAILPKGQIHNGWPQNRDFDAKTEADVPGAKLLGERQLNFLNQWSADWSNRTFMKVLLSQTIFANVATLPSGEIHDKIVPRLRILEPGEYAEDDYPVSDMDSNGWPQTGRDNALRAIRKGFTFHIAGDQHLGSTIQYGIDKYGDAGFAICVPSVSNVWPRRWYPSSKAENWKEGMPRYAGNFEDGFGNKMTVHAVSNPYFTGRKPSRLYDRATGYGIVEINRTTRDISMANWPRDIDPTVEGAKPYEGWPIVVNQMDNYSRKAQAYLPKIEVSGLTQPPVVQITDNATGDIVYTVRAIDHTFSPVVFKEGTYTIEVGDPDQEMRSFEGIASSSNVTDEVIKVEF</sequence>
<dbReference type="InterPro" id="IPR052900">
    <property type="entry name" value="Phospholipid_Metab_Enz"/>
</dbReference>
<dbReference type="PROSITE" id="PS51257">
    <property type="entry name" value="PROKAR_LIPOPROTEIN"/>
    <property type="match status" value="1"/>
</dbReference>
<dbReference type="InterPro" id="IPR018946">
    <property type="entry name" value="PhoD-like_MPP"/>
</dbReference>
<accession>A0ABT8KN21</accession>
<proteinExistence type="predicted"/>
<evidence type="ECO:0000313" key="3">
    <source>
        <dbReference type="Proteomes" id="UP001172082"/>
    </source>
</evidence>
<comment type="caution">
    <text evidence="2">The sequence shown here is derived from an EMBL/GenBank/DDBJ whole genome shotgun (WGS) entry which is preliminary data.</text>
</comment>
<dbReference type="SUPFAM" id="SSF56300">
    <property type="entry name" value="Metallo-dependent phosphatases"/>
    <property type="match status" value="1"/>
</dbReference>
<protein>
    <submittedName>
        <fullName evidence="2">Alkaline phosphatase D family protein</fullName>
    </submittedName>
</protein>